<proteinExistence type="predicted"/>
<reference evidence="1" key="1">
    <citation type="submission" date="2020-08" db="EMBL/GenBank/DDBJ databases">
        <title>Genome public.</title>
        <authorList>
            <person name="Liu C."/>
            <person name="Sun Q."/>
        </authorList>
    </citation>
    <scope>NUCLEOTIDE SEQUENCE</scope>
    <source>
        <strain evidence="1">BX15</strain>
    </source>
</reference>
<dbReference type="RefSeq" id="WP_187013770.1">
    <property type="nucleotide sequence ID" value="NZ_JACOQI010000002.1"/>
</dbReference>
<dbReference type="Proteomes" id="UP000620327">
    <property type="component" value="Unassembled WGS sequence"/>
</dbReference>
<evidence type="ECO:0000313" key="1">
    <source>
        <dbReference type="EMBL" id="MBC5769415.1"/>
    </source>
</evidence>
<keyword evidence="2" id="KW-1185">Reference proteome</keyword>
<gene>
    <name evidence="1" type="ORF">H8Z83_03635</name>
</gene>
<dbReference type="AlphaFoldDB" id="A0A923S697"/>
<comment type="caution">
    <text evidence="1">The sequence shown here is derived from an EMBL/GenBank/DDBJ whole genome shotgun (WGS) entry which is preliminary data.</text>
</comment>
<evidence type="ECO:0000313" key="2">
    <source>
        <dbReference type="Proteomes" id="UP000620327"/>
    </source>
</evidence>
<accession>A0A923S697</accession>
<name>A0A923S697_9FIRM</name>
<organism evidence="1 2">
    <name type="scientific">Dysosmobacter segnis</name>
    <dbReference type="NCBI Taxonomy" id="2763042"/>
    <lineage>
        <taxon>Bacteria</taxon>
        <taxon>Bacillati</taxon>
        <taxon>Bacillota</taxon>
        <taxon>Clostridia</taxon>
        <taxon>Eubacteriales</taxon>
        <taxon>Oscillospiraceae</taxon>
        <taxon>Dysosmobacter</taxon>
    </lineage>
</organism>
<sequence>MNTARKNCIWYDQCGSECQGKCDDYSPADDAGENEVFYQGVLKENAQEYEKVIQEYSDRG</sequence>
<protein>
    <submittedName>
        <fullName evidence="1">Uncharacterized protein</fullName>
    </submittedName>
</protein>
<dbReference type="EMBL" id="JACOQI010000002">
    <property type="protein sequence ID" value="MBC5769415.1"/>
    <property type="molecule type" value="Genomic_DNA"/>
</dbReference>